<dbReference type="EMBL" id="LAZR01009162">
    <property type="protein sequence ID" value="KKM74302.1"/>
    <property type="molecule type" value="Genomic_DNA"/>
</dbReference>
<dbReference type="AlphaFoldDB" id="A0A0F9MYI1"/>
<name>A0A0F9MYI1_9ZZZZ</name>
<evidence type="ECO:0000313" key="1">
    <source>
        <dbReference type="EMBL" id="KKM74302.1"/>
    </source>
</evidence>
<reference evidence="1" key="1">
    <citation type="journal article" date="2015" name="Nature">
        <title>Complex archaea that bridge the gap between prokaryotes and eukaryotes.</title>
        <authorList>
            <person name="Spang A."/>
            <person name="Saw J.H."/>
            <person name="Jorgensen S.L."/>
            <person name="Zaremba-Niedzwiedzka K."/>
            <person name="Martijn J."/>
            <person name="Lind A.E."/>
            <person name="van Eijk R."/>
            <person name="Schleper C."/>
            <person name="Guy L."/>
            <person name="Ettema T.J."/>
        </authorList>
    </citation>
    <scope>NUCLEOTIDE SEQUENCE</scope>
</reference>
<comment type="caution">
    <text evidence="1">The sequence shown here is derived from an EMBL/GenBank/DDBJ whole genome shotgun (WGS) entry which is preliminary data.</text>
</comment>
<organism evidence="1">
    <name type="scientific">marine sediment metagenome</name>
    <dbReference type="NCBI Taxonomy" id="412755"/>
    <lineage>
        <taxon>unclassified sequences</taxon>
        <taxon>metagenomes</taxon>
        <taxon>ecological metagenomes</taxon>
    </lineage>
</organism>
<gene>
    <name evidence="1" type="ORF">LCGC14_1401660</name>
</gene>
<protein>
    <submittedName>
        <fullName evidence="1">Uncharacterized protein</fullName>
    </submittedName>
</protein>
<sequence>MNILRMVKTHIKIHGWPTEPLRLGPVPCGQARNGFKSECRTDHAYAEAVGKTSMFDEIVYAFVYDRPCNVHESAWGLDRRKKEGLQSR</sequence>
<proteinExistence type="predicted"/>
<accession>A0A0F9MYI1</accession>